<sequence length="249" mass="28648">MTTKVELNASANASEQTQIPNPPPEHVAIIMDGNGRWAASHGKPRSEGHRAGTENLRRIIEAFIRHGVRYLTLFAFSTENWNRPDDEVQTLLELVDSVIRSEVNELHSEGIRLRHIGRIDRLPTDLRRSIRESIELTKDNTRLTLCVAFDYGGRAEIVDAVRSMIADDVQAEDVNEDLLRRYMYTNGIPDPDLVIRTSGEQRLSNFLLWQAAYAEYYSTSVYWPDFNEAEVDRALEAYSRRKRRFGKVR</sequence>
<dbReference type="PANTHER" id="PTHR10291">
    <property type="entry name" value="DEHYDRODOLICHYL DIPHOSPHATE SYNTHASE FAMILY MEMBER"/>
    <property type="match status" value="1"/>
</dbReference>
<dbReference type="Proteomes" id="UP001174909">
    <property type="component" value="Unassembled WGS sequence"/>
</dbReference>
<comment type="caution">
    <text evidence="6">The sequence shown here is derived from an EMBL/GenBank/DDBJ whole genome shotgun (WGS) entry which is preliminary data.</text>
</comment>
<gene>
    <name evidence="6" type="ORF">GBAR_LOCUS21071</name>
</gene>
<organism evidence="6 7">
    <name type="scientific">Geodia barretti</name>
    <name type="common">Barrett's horny sponge</name>
    <dbReference type="NCBI Taxonomy" id="519541"/>
    <lineage>
        <taxon>Eukaryota</taxon>
        <taxon>Metazoa</taxon>
        <taxon>Porifera</taxon>
        <taxon>Demospongiae</taxon>
        <taxon>Heteroscleromorpha</taxon>
        <taxon>Tetractinellida</taxon>
        <taxon>Astrophorina</taxon>
        <taxon>Geodiidae</taxon>
        <taxon>Geodia</taxon>
    </lineage>
</organism>
<dbReference type="AlphaFoldDB" id="A0AA35SYI6"/>
<protein>
    <recommendedName>
        <fullName evidence="4">Alkyl transferase</fullName>
        <ecNumber evidence="4">2.5.1.-</ecNumber>
    </recommendedName>
</protein>
<dbReference type="PROSITE" id="PS01066">
    <property type="entry name" value="UPP_SYNTHASE"/>
    <property type="match status" value="1"/>
</dbReference>
<dbReference type="InterPro" id="IPR001441">
    <property type="entry name" value="UPP_synth-like"/>
</dbReference>
<dbReference type="EMBL" id="CASHTH010002955">
    <property type="protein sequence ID" value="CAI8037657.1"/>
    <property type="molecule type" value="Genomic_DNA"/>
</dbReference>
<evidence type="ECO:0000256" key="2">
    <source>
        <dbReference type="ARBA" id="ARBA00022679"/>
    </source>
</evidence>
<dbReference type="FunFam" id="3.40.1180.10:FF:000001">
    <property type="entry name" value="(2E,6E)-farnesyl-diphosphate-specific ditrans,polycis-undecaprenyl-diphosphate synthase"/>
    <property type="match status" value="1"/>
</dbReference>
<dbReference type="NCBIfam" id="TIGR00055">
    <property type="entry name" value="uppS"/>
    <property type="match status" value="1"/>
</dbReference>
<dbReference type="Gene3D" id="3.40.1180.10">
    <property type="entry name" value="Decaprenyl diphosphate synthase-like"/>
    <property type="match status" value="1"/>
</dbReference>
<keyword evidence="7" id="KW-1185">Reference proteome</keyword>
<evidence type="ECO:0000256" key="5">
    <source>
        <dbReference type="SAM" id="MobiDB-lite"/>
    </source>
</evidence>
<comment type="cofactor">
    <cofactor evidence="1">
        <name>Mg(2+)</name>
        <dbReference type="ChEBI" id="CHEBI:18420"/>
    </cofactor>
</comment>
<dbReference type="PANTHER" id="PTHR10291:SF0">
    <property type="entry name" value="DEHYDRODOLICHYL DIPHOSPHATE SYNTHASE 2"/>
    <property type="match status" value="1"/>
</dbReference>
<evidence type="ECO:0000256" key="4">
    <source>
        <dbReference type="RuleBase" id="RU363018"/>
    </source>
</evidence>
<comment type="similarity">
    <text evidence="4">Belongs to the UPP synthase family.</text>
</comment>
<dbReference type="GO" id="GO:0005829">
    <property type="term" value="C:cytosol"/>
    <property type="evidence" value="ECO:0007669"/>
    <property type="project" value="TreeGrafter"/>
</dbReference>
<keyword evidence="2 4" id="KW-0808">Transferase</keyword>
<dbReference type="SUPFAM" id="SSF64005">
    <property type="entry name" value="Undecaprenyl diphosphate synthase"/>
    <property type="match status" value="1"/>
</dbReference>
<dbReference type="EC" id="2.5.1.-" evidence="4"/>
<dbReference type="InterPro" id="IPR018520">
    <property type="entry name" value="UPP_synth-like_CS"/>
</dbReference>
<evidence type="ECO:0000256" key="3">
    <source>
        <dbReference type="ARBA" id="ARBA00047353"/>
    </source>
</evidence>
<evidence type="ECO:0000256" key="1">
    <source>
        <dbReference type="ARBA" id="ARBA00001946"/>
    </source>
</evidence>
<accession>A0AA35SYI6</accession>
<dbReference type="CDD" id="cd00475">
    <property type="entry name" value="Cis_IPPS"/>
    <property type="match status" value="1"/>
</dbReference>
<evidence type="ECO:0000313" key="7">
    <source>
        <dbReference type="Proteomes" id="UP001174909"/>
    </source>
</evidence>
<dbReference type="InterPro" id="IPR036424">
    <property type="entry name" value="UPP_synth-like_sf"/>
</dbReference>
<dbReference type="SMR" id="A0AA35SYI6"/>
<comment type="catalytic activity">
    <reaction evidence="3">
        <text>n isopentenyl diphosphate + (2E,6E)-farnesyl diphosphate = a di-trans,poly-cis-polyprenyl diphosphate + n diphosphate</text>
        <dbReference type="Rhea" id="RHEA:53008"/>
        <dbReference type="Rhea" id="RHEA-COMP:19494"/>
        <dbReference type="ChEBI" id="CHEBI:33019"/>
        <dbReference type="ChEBI" id="CHEBI:128769"/>
        <dbReference type="ChEBI" id="CHEBI:136960"/>
        <dbReference type="ChEBI" id="CHEBI:175763"/>
        <dbReference type="EC" id="2.5.1.87"/>
    </reaction>
</comment>
<dbReference type="GO" id="GO:0000287">
    <property type="term" value="F:magnesium ion binding"/>
    <property type="evidence" value="ECO:0007669"/>
    <property type="project" value="TreeGrafter"/>
</dbReference>
<feature type="compositionally biased region" description="Polar residues" evidence="5">
    <location>
        <begin position="1"/>
        <end position="19"/>
    </location>
</feature>
<feature type="region of interest" description="Disordered" evidence="5">
    <location>
        <begin position="1"/>
        <end position="24"/>
    </location>
</feature>
<dbReference type="HAMAP" id="MF_01139">
    <property type="entry name" value="ISPT"/>
    <property type="match status" value="1"/>
</dbReference>
<reference evidence="6" key="1">
    <citation type="submission" date="2023-03" db="EMBL/GenBank/DDBJ databases">
        <authorList>
            <person name="Steffen K."/>
            <person name="Cardenas P."/>
        </authorList>
    </citation>
    <scope>NUCLEOTIDE SEQUENCE</scope>
</reference>
<dbReference type="Pfam" id="PF01255">
    <property type="entry name" value="Prenyltransf"/>
    <property type="match status" value="1"/>
</dbReference>
<proteinExistence type="inferred from homology"/>
<name>A0AA35SYI6_GEOBA</name>
<dbReference type="GO" id="GO:0016094">
    <property type="term" value="P:polyprenol biosynthetic process"/>
    <property type="evidence" value="ECO:0007669"/>
    <property type="project" value="TreeGrafter"/>
</dbReference>
<dbReference type="GO" id="GO:0030145">
    <property type="term" value="F:manganese ion binding"/>
    <property type="evidence" value="ECO:0007669"/>
    <property type="project" value="TreeGrafter"/>
</dbReference>
<dbReference type="GO" id="GO:0008834">
    <property type="term" value="F:ditrans,polycis-undecaprenyl-diphosphate synthase [(2E,6E)-farnesyl-diphosphate specific] activity"/>
    <property type="evidence" value="ECO:0007669"/>
    <property type="project" value="TreeGrafter"/>
</dbReference>
<evidence type="ECO:0000313" key="6">
    <source>
        <dbReference type="EMBL" id="CAI8037657.1"/>
    </source>
</evidence>